<evidence type="ECO:0000313" key="5">
    <source>
        <dbReference type="EMBL" id="MBC3873448.1"/>
    </source>
</evidence>
<evidence type="ECO:0000313" key="6">
    <source>
        <dbReference type="Proteomes" id="UP000624279"/>
    </source>
</evidence>
<keyword evidence="6" id="KW-1185">Reference proteome</keyword>
<dbReference type="PANTHER" id="PTHR33204:SF18">
    <property type="entry name" value="TRANSCRIPTIONAL REGULATORY PROTEIN"/>
    <property type="match status" value="1"/>
</dbReference>
<dbReference type="RefSeq" id="WP_186941488.1">
    <property type="nucleotide sequence ID" value="NZ_JACOGA010000006.1"/>
</dbReference>
<evidence type="ECO:0000256" key="2">
    <source>
        <dbReference type="ARBA" id="ARBA00023125"/>
    </source>
</evidence>
<dbReference type="Pfam" id="PF01638">
    <property type="entry name" value="HxlR"/>
    <property type="match status" value="1"/>
</dbReference>
<keyword evidence="3" id="KW-0804">Transcription</keyword>
<dbReference type="Gene3D" id="1.10.10.10">
    <property type="entry name" value="Winged helix-like DNA-binding domain superfamily/Winged helix DNA-binding domain"/>
    <property type="match status" value="1"/>
</dbReference>
<dbReference type="PROSITE" id="PS51118">
    <property type="entry name" value="HTH_HXLR"/>
    <property type="match status" value="1"/>
</dbReference>
<evidence type="ECO:0000256" key="3">
    <source>
        <dbReference type="ARBA" id="ARBA00023163"/>
    </source>
</evidence>
<keyword evidence="2" id="KW-0238">DNA-binding</keyword>
<dbReference type="EMBL" id="JACOGA010000006">
    <property type="protein sequence ID" value="MBC3873448.1"/>
    <property type="molecule type" value="Genomic_DNA"/>
</dbReference>
<evidence type="ECO:0000256" key="1">
    <source>
        <dbReference type="ARBA" id="ARBA00023015"/>
    </source>
</evidence>
<organism evidence="5 6">
    <name type="scientific">Undibacterium flavidum</name>
    <dbReference type="NCBI Taxonomy" id="2762297"/>
    <lineage>
        <taxon>Bacteria</taxon>
        <taxon>Pseudomonadati</taxon>
        <taxon>Pseudomonadota</taxon>
        <taxon>Betaproteobacteria</taxon>
        <taxon>Burkholderiales</taxon>
        <taxon>Oxalobacteraceae</taxon>
        <taxon>Undibacterium</taxon>
    </lineage>
</organism>
<evidence type="ECO:0000259" key="4">
    <source>
        <dbReference type="PROSITE" id="PS51118"/>
    </source>
</evidence>
<dbReference type="PANTHER" id="PTHR33204">
    <property type="entry name" value="TRANSCRIPTIONAL REGULATOR, MARR FAMILY"/>
    <property type="match status" value="1"/>
</dbReference>
<dbReference type="Proteomes" id="UP000624279">
    <property type="component" value="Unassembled WGS sequence"/>
</dbReference>
<sequence>MPNTSLKACPIARAAQLIGDEWILLILRELFKRSHKFDELQRATMAATNILTNRLKRMIEAGVVIKLPYQERPVRYKYRLTEAGLALLPMALEMMRYGENWLPCSLPSPLLLRHLSCGQITRPGQICSVCGEPLTVKTLRMEDNPETLPQPQVAA</sequence>
<comment type="caution">
    <text evidence="5">The sequence shown here is derived from an EMBL/GenBank/DDBJ whole genome shotgun (WGS) entry which is preliminary data.</text>
</comment>
<keyword evidence="1" id="KW-0805">Transcription regulation</keyword>
<protein>
    <submittedName>
        <fullName evidence="5">Helix-turn-helix transcriptional regulator</fullName>
    </submittedName>
</protein>
<name>A0ABR6Y9Z4_9BURK</name>
<gene>
    <name evidence="5" type="ORF">H8K55_07615</name>
</gene>
<accession>A0ABR6Y9Z4</accession>
<dbReference type="SUPFAM" id="SSF46785">
    <property type="entry name" value="Winged helix' DNA-binding domain"/>
    <property type="match status" value="1"/>
</dbReference>
<feature type="domain" description="HTH hxlR-type" evidence="4">
    <location>
        <begin position="9"/>
        <end position="106"/>
    </location>
</feature>
<proteinExistence type="predicted"/>
<dbReference type="InterPro" id="IPR002577">
    <property type="entry name" value="HTH_HxlR"/>
</dbReference>
<reference evidence="5 6" key="1">
    <citation type="submission" date="2020-08" db="EMBL/GenBank/DDBJ databases">
        <title>Novel species isolated from subtropical streams in China.</title>
        <authorList>
            <person name="Lu H."/>
        </authorList>
    </citation>
    <scope>NUCLEOTIDE SEQUENCE [LARGE SCALE GENOMIC DNA]</scope>
    <source>
        <strain evidence="5 6">LX15W</strain>
    </source>
</reference>
<dbReference type="InterPro" id="IPR036390">
    <property type="entry name" value="WH_DNA-bd_sf"/>
</dbReference>
<dbReference type="InterPro" id="IPR036388">
    <property type="entry name" value="WH-like_DNA-bd_sf"/>
</dbReference>